<reference evidence="5" key="4">
    <citation type="journal article" date="2015" name="G3 (Bethesda)">
        <title>Genome sequences of three phytopathogenic species of the Magnaporthaceae family of fungi.</title>
        <authorList>
            <person name="Okagaki L.H."/>
            <person name="Nunes C.C."/>
            <person name="Sailsbery J."/>
            <person name="Clay B."/>
            <person name="Brown D."/>
            <person name="John T."/>
            <person name="Oh Y."/>
            <person name="Young N."/>
            <person name="Fitzgerald M."/>
            <person name="Haas B.J."/>
            <person name="Zeng Q."/>
            <person name="Young S."/>
            <person name="Adiconis X."/>
            <person name="Fan L."/>
            <person name="Levin J.Z."/>
            <person name="Mitchell T.K."/>
            <person name="Okubara P.A."/>
            <person name="Farman M.L."/>
            <person name="Kohn L.M."/>
            <person name="Birren B."/>
            <person name="Ma L.-J."/>
            <person name="Dean R.A."/>
        </authorList>
    </citation>
    <scope>NUCLEOTIDE SEQUENCE</scope>
    <source>
        <strain evidence="5">R3-111a-1</strain>
    </source>
</reference>
<dbReference type="Pfam" id="PF01266">
    <property type="entry name" value="DAO"/>
    <property type="match status" value="1"/>
</dbReference>
<reference evidence="4" key="2">
    <citation type="submission" date="2010-07" db="EMBL/GenBank/DDBJ databases">
        <authorList>
            <consortium name="The Broad Institute Genome Sequencing Platform"/>
            <consortium name="Broad Institute Genome Sequencing Center for Infectious Disease"/>
            <person name="Ma L.-J."/>
            <person name="Dead R."/>
            <person name="Young S."/>
            <person name="Zeng Q."/>
            <person name="Koehrsen M."/>
            <person name="Alvarado L."/>
            <person name="Berlin A."/>
            <person name="Chapman S.B."/>
            <person name="Chen Z."/>
            <person name="Freedman E."/>
            <person name="Gellesch M."/>
            <person name="Goldberg J."/>
            <person name="Griggs A."/>
            <person name="Gujja S."/>
            <person name="Heilman E.R."/>
            <person name="Heiman D."/>
            <person name="Hepburn T."/>
            <person name="Howarth C."/>
            <person name="Jen D."/>
            <person name="Larson L."/>
            <person name="Mehta T."/>
            <person name="Neiman D."/>
            <person name="Pearson M."/>
            <person name="Roberts A."/>
            <person name="Saif S."/>
            <person name="Shea T."/>
            <person name="Shenoy N."/>
            <person name="Sisk P."/>
            <person name="Stolte C."/>
            <person name="Sykes S."/>
            <person name="Walk T."/>
            <person name="White J."/>
            <person name="Yandava C."/>
            <person name="Haas B."/>
            <person name="Nusbaum C."/>
            <person name="Birren B."/>
        </authorList>
    </citation>
    <scope>NUCLEOTIDE SEQUENCE</scope>
    <source>
        <strain evidence="4">R3-111a-1</strain>
    </source>
</reference>
<dbReference type="EnsemblFungi" id="EJT74920">
    <property type="protein sequence ID" value="EJT74920"/>
    <property type="gene ID" value="GGTG_08758"/>
</dbReference>
<dbReference type="eggNOG" id="ENOG502SIRW">
    <property type="taxonomic scope" value="Eukaryota"/>
</dbReference>
<evidence type="ECO:0000313" key="6">
    <source>
        <dbReference type="Proteomes" id="UP000006039"/>
    </source>
</evidence>
<organism evidence="4">
    <name type="scientific">Gaeumannomyces tritici (strain R3-111a-1)</name>
    <name type="common">Wheat and barley take-all root rot fungus</name>
    <name type="synonym">Gaeumannomyces graminis var. tritici</name>
    <dbReference type="NCBI Taxonomy" id="644352"/>
    <lineage>
        <taxon>Eukaryota</taxon>
        <taxon>Fungi</taxon>
        <taxon>Dikarya</taxon>
        <taxon>Ascomycota</taxon>
        <taxon>Pezizomycotina</taxon>
        <taxon>Sordariomycetes</taxon>
        <taxon>Sordariomycetidae</taxon>
        <taxon>Magnaporthales</taxon>
        <taxon>Magnaporthaceae</taxon>
        <taxon>Gaeumannomyces</taxon>
    </lineage>
</organism>
<proteinExistence type="predicted"/>
<dbReference type="Gene3D" id="3.30.9.10">
    <property type="entry name" value="D-Amino Acid Oxidase, subunit A, domain 2"/>
    <property type="match status" value="1"/>
</dbReference>
<dbReference type="InterPro" id="IPR006076">
    <property type="entry name" value="FAD-dep_OxRdtase"/>
</dbReference>
<dbReference type="PANTHER" id="PTHR13847:SF284">
    <property type="entry name" value="FAD DEPENDENT OXIDOREDUCTASE DOMAIN-CONTAINING PROTEIN"/>
    <property type="match status" value="1"/>
</dbReference>
<dbReference type="GeneID" id="20349216"/>
<sequence length="483" mass="52375">MWRLSTLVAVGSLVPTAWSGAVPSEPRLSTRQAGDQQPLLPGGPHPNPTTAYWQMPPHRIADLRTTPDLPTSQTFDYVIVGSGVSGTTVAYKLLSRDPSLSILMLEARAAASGASGRNGGHVKAGDWKQVQKWTAAYGEDEALRIGRLEQESVDELRDFVRAHNVSSGFAEVESADLYWTKEAFEGAVRVVDVMNDLERRRPGDVPQNNTRRVYAGKAARDHWGWPEILGAITSRGSMHNPYLTVCAMLELALGKGLNLQTHTTALALNKLATGGWEVRTDRGTVKGGKVVLATNGYTSALHKGFAGTKFLTPNRHQATAVHPEAYATDKDVFHHSASYPDLHSGNEYITVRPPGERGEGDLVIGGGKKFSPSRELNLTDDTVVNADMASHLAAVGRVAYGHRSWGETTEVLAHWTGICCDTPDGLPLVGGVPGEDGLWATVCMNGHGMAWASRSSEALVHMMTEGRAPEWFPRAFRSERAWE</sequence>
<evidence type="ECO:0000256" key="2">
    <source>
        <dbReference type="SAM" id="SignalP"/>
    </source>
</evidence>
<gene>
    <name evidence="5" type="primary">20349216</name>
    <name evidence="4" type="ORF">GGTG_08758</name>
</gene>
<evidence type="ECO:0000259" key="3">
    <source>
        <dbReference type="Pfam" id="PF01266"/>
    </source>
</evidence>
<reference evidence="5" key="5">
    <citation type="submission" date="2018-04" db="UniProtKB">
        <authorList>
            <consortium name="EnsemblFungi"/>
        </authorList>
    </citation>
    <scope>IDENTIFICATION</scope>
    <source>
        <strain evidence="5">R3-111a-1</strain>
    </source>
</reference>
<protein>
    <submittedName>
        <fullName evidence="4">FAD dependent oxidoreductase superfamily protein</fullName>
    </submittedName>
</protein>
<evidence type="ECO:0000256" key="1">
    <source>
        <dbReference type="SAM" id="MobiDB-lite"/>
    </source>
</evidence>
<feature type="signal peptide" evidence="2">
    <location>
        <begin position="1"/>
        <end position="19"/>
    </location>
</feature>
<dbReference type="Gene3D" id="3.50.50.60">
    <property type="entry name" value="FAD/NAD(P)-binding domain"/>
    <property type="match status" value="1"/>
</dbReference>
<evidence type="ECO:0000313" key="4">
    <source>
        <dbReference type="EMBL" id="EJT74920.1"/>
    </source>
</evidence>
<dbReference type="HOGENOM" id="CLU_022730_0_0_1"/>
<feature type="region of interest" description="Disordered" evidence="1">
    <location>
        <begin position="21"/>
        <end position="52"/>
    </location>
</feature>
<dbReference type="AlphaFoldDB" id="J3P5G9"/>
<dbReference type="RefSeq" id="XP_009224864.1">
    <property type="nucleotide sequence ID" value="XM_009226600.1"/>
</dbReference>
<name>J3P5G9_GAET3</name>
<dbReference type="OrthoDB" id="429143at2759"/>
<dbReference type="EMBL" id="GL385398">
    <property type="protein sequence ID" value="EJT74920.1"/>
    <property type="molecule type" value="Genomic_DNA"/>
</dbReference>
<dbReference type="Proteomes" id="UP000006039">
    <property type="component" value="Unassembled WGS sequence"/>
</dbReference>
<dbReference type="SUPFAM" id="SSF51905">
    <property type="entry name" value="FAD/NAD(P)-binding domain"/>
    <property type="match status" value="1"/>
</dbReference>
<reference evidence="6" key="1">
    <citation type="submission" date="2010-07" db="EMBL/GenBank/DDBJ databases">
        <title>The genome sequence of Gaeumannomyces graminis var. tritici strain R3-111a-1.</title>
        <authorList>
            <consortium name="The Broad Institute Genome Sequencing Platform"/>
            <person name="Ma L.-J."/>
            <person name="Dead R."/>
            <person name="Young S."/>
            <person name="Zeng Q."/>
            <person name="Koehrsen M."/>
            <person name="Alvarado L."/>
            <person name="Berlin A."/>
            <person name="Chapman S.B."/>
            <person name="Chen Z."/>
            <person name="Freedman E."/>
            <person name="Gellesch M."/>
            <person name="Goldberg J."/>
            <person name="Griggs A."/>
            <person name="Gujja S."/>
            <person name="Heilman E.R."/>
            <person name="Heiman D."/>
            <person name="Hepburn T."/>
            <person name="Howarth C."/>
            <person name="Jen D."/>
            <person name="Larson L."/>
            <person name="Mehta T."/>
            <person name="Neiman D."/>
            <person name="Pearson M."/>
            <person name="Roberts A."/>
            <person name="Saif S."/>
            <person name="Shea T."/>
            <person name="Shenoy N."/>
            <person name="Sisk P."/>
            <person name="Stolte C."/>
            <person name="Sykes S."/>
            <person name="Walk T."/>
            <person name="White J."/>
            <person name="Yandava C."/>
            <person name="Haas B."/>
            <person name="Nusbaum C."/>
            <person name="Birren B."/>
        </authorList>
    </citation>
    <scope>NUCLEOTIDE SEQUENCE [LARGE SCALE GENOMIC DNA]</scope>
    <source>
        <strain evidence="6">R3-111a-1</strain>
    </source>
</reference>
<reference evidence="4" key="3">
    <citation type="submission" date="2010-09" db="EMBL/GenBank/DDBJ databases">
        <title>Annotation of Gaeumannomyces graminis var. tritici R3-111a-1.</title>
        <authorList>
            <consortium name="The Broad Institute Genome Sequencing Platform"/>
            <person name="Ma L.-J."/>
            <person name="Dead R."/>
            <person name="Young S.K."/>
            <person name="Zeng Q."/>
            <person name="Gargeya S."/>
            <person name="Fitzgerald M."/>
            <person name="Haas B."/>
            <person name="Abouelleil A."/>
            <person name="Alvarado L."/>
            <person name="Arachchi H.M."/>
            <person name="Berlin A."/>
            <person name="Brown A."/>
            <person name="Chapman S.B."/>
            <person name="Chen Z."/>
            <person name="Dunbar C."/>
            <person name="Freedman E."/>
            <person name="Gearin G."/>
            <person name="Gellesch M."/>
            <person name="Goldberg J."/>
            <person name="Griggs A."/>
            <person name="Gujja S."/>
            <person name="Heiman D."/>
            <person name="Howarth C."/>
            <person name="Larson L."/>
            <person name="Lui A."/>
            <person name="MacDonald P.J.P."/>
            <person name="Mehta T."/>
            <person name="Montmayeur A."/>
            <person name="Murphy C."/>
            <person name="Neiman D."/>
            <person name="Pearson M."/>
            <person name="Priest M."/>
            <person name="Roberts A."/>
            <person name="Saif S."/>
            <person name="Shea T."/>
            <person name="Shenoy N."/>
            <person name="Sisk P."/>
            <person name="Stolte C."/>
            <person name="Sykes S."/>
            <person name="Yandava C."/>
            <person name="Wortman J."/>
            <person name="Nusbaum C."/>
            <person name="Birren B."/>
        </authorList>
    </citation>
    <scope>NUCLEOTIDE SEQUENCE</scope>
    <source>
        <strain evidence="4">R3-111a-1</strain>
    </source>
</reference>
<keyword evidence="2" id="KW-0732">Signal</keyword>
<evidence type="ECO:0000313" key="5">
    <source>
        <dbReference type="EnsemblFungi" id="EJT74920"/>
    </source>
</evidence>
<dbReference type="InterPro" id="IPR036188">
    <property type="entry name" value="FAD/NAD-bd_sf"/>
</dbReference>
<feature type="domain" description="FAD dependent oxidoreductase" evidence="3">
    <location>
        <begin position="76"/>
        <end position="460"/>
    </location>
</feature>
<keyword evidence="6" id="KW-1185">Reference proteome</keyword>
<dbReference type="PANTHER" id="PTHR13847">
    <property type="entry name" value="SARCOSINE DEHYDROGENASE-RELATED"/>
    <property type="match status" value="1"/>
</dbReference>
<dbReference type="VEuPathDB" id="FungiDB:GGTG_08758"/>
<dbReference type="GO" id="GO:0005737">
    <property type="term" value="C:cytoplasm"/>
    <property type="evidence" value="ECO:0007669"/>
    <property type="project" value="TreeGrafter"/>
</dbReference>
<dbReference type="STRING" id="644352.J3P5G9"/>
<accession>J3P5G9</accession>
<feature type="chain" id="PRO_5015094944" evidence="2">
    <location>
        <begin position="20"/>
        <end position="483"/>
    </location>
</feature>